<evidence type="ECO:0000313" key="1">
    <source>
        <dbReference type="EMBL" id="KAI8537677.1"/>
    </source>
</evidence>
<proteinExistence type="predicted"/>
<reference evidence="1" key="1">
    <citation type="submission" date="2022-02" db="EMBL/GenBank/DDBJ databases">
        <title>Plant Genome Project.</title>
        <authorList>
            <person name="Zhang R.-G."/>
        </authorList>
    </citation>
    <scope>NUCLEOTIDE SEQUENCE</scope>
    <source>
        <strain evidence="1">AT1</strain>
    </source>
</reference>
<dbReference type="EMBL" id="CM046396">
    <property type="protein sequence ID" value="KAI8537677.1"/>
    <property type="molecule type" value="Genomic_DNA"/>
</dbReference>
<accession>A0ACC0MAT6</accession>
<keyword evidence="2" id="KW-1185">Reference proteome</keyword>
<dbReference type="Proteomes" id="UP001062846">
    <property type="component" value="Chromosome 9"/>
</dbReference>
<organism evidence="1 2">
    <name type="scientific">Rhododendron molle</name>
    <name type="common">Chinese azalea</name>
    <name type="synonym">Azalea mollis</name>
    <dbReference type="NCBI Taxonomy" id="49168"/>
    <lineage>
        <taxon>Eukaryota</taxon>
        <taxon>Viridiplantae</taxon>
        <taxon>Streptophyta</taxon>
        <taxon>Embryophyta</taxon>
        <taxon>Tracheophyta</taxon>
        <taxon>Spermatophyta</taxon>
        <taxon>Magnoliopsida</taxon>
        <taxon>eudicotyledons</taxon>
        <taxon>Gunneridae</taxon>
        <taxon>Pentapetalae</taxon>
        <taxon>asterids</taxon>
        <taxon>Ericales</taxon>
        <taxon>Ericaceae</taxon>
        <taxon>Ericoideae</taxon>
        <taxon>Rhodoreae</taxon>
        <taxon>Rhododendron</taxon>
    </lineage>
</organism>
<evidence type="ECO:0000313" key="2">
    <source>
        <dbReference type="Proteomes" id="UP001062846"/>
    </source>
</evidence>
<protein>
    <submittedName>
        <fullName evidence="1">Uncharacterized protein</fullName>
    </submittedName>
</protein>
<gene>
    <name evidence="1" type="ORF">RHMOL_Rhmol09G0042700</name>
</gene>
<sequence>MASSPPISFNVHAFGSKVKTFCDKLCLPIQTPVVLNPMDELGVLLDPPTLRLKSSFSNEEVQQLTEIHQGFAMLDFSSLIEHQLWDQFEMVSRFDPFEAK</sequence>
<comment type="caution">
    <text evidence="1">The sequence shown here is derived from an EMBL/GenBank/DDBJ whole genome shotgun (WGS) entry which is preliminary data.</text>
</comment>
<name>A0ACC0MAT6_RHOML</name>